<proteinExistence type="predicted"/>
<sequence length="175" mass="18720">MTETPFPATTATERADRIAIEHPYVLAAASFDHRGEFAIAVVPELYACAVEIREHLWQAMGADAPTLVALVDELPDGDEALSDAVSVLDDGVLSRYVEAGGETERLLQRIVAECVEADRVGVLDDFIDLGGDSLSVVKVSALIRARLGADLSLEAVFDASTVRDLALLVEQAKRG</sequence>
<dbReference type="OrthoDB" id="518159at2"/>
<evidence type="ECO:0000259" key="3">
    <source>
        <dbReference type="PROSITE" id="PS50075"/>
    </source>
</evidence>
<dbReference type="PANTHER" id="PTHR45527:SF1">
    <property type="entry name" value="FATTY ACID SYNTHASE"/>
    <property type="match status" value="1"/>
</dbReference>
<dbReference type="SMART" id="SM00823">
    <property type="entry name" value="PKS_PP"/>
    <property type="match status" value="1"/>
</dbReference>
<comment type="caution">
    <text evidence="4">The sequence shown here is derived from an EMBL/GenBank/DDBJ whole genome shotgun (WGS) entry which is preliminary data.</text>
</comment>
<dbReference type="AlphaFoldDB" id="A0A5S4G4V2"/>
<dbReference type="Gene3D" id="1.10.1200.10">
    <property type="entry name" value="ACP-like"/>
    <property type="match status" value="1"/>
</dbReference>
<protein>
    <recommendedName>
        <fullName evidence="3">Carrier domain-containing protein</fullName>
    </recommendedName>
</protein>
<name>A0A5S4G4V2_9ACTN</name>
<dbReference type="SUPFAM" id="SSF47336">
    <property type="entry name" value="ACP-like"/>
    <property type="match status" value="1"/>
</dbReference>
<dbReference type="Proteomes" id="UP000306628">
    <property type="component" value="Unassembled WGS sequence"/>
</dbReference>
<accession>A0A5S4G4V2</accession>
<dbReference type="PROSITE" id="PS50075">
    <property type="entry name" value="CARRIER"/>
    <property type="match status" value="1"/>
</dbReference>
<dbReference type="GO" id="GO:0005737">
    <property type="term" value="C:cytoplasm"/>
    <property type="evidence" value="ECO:0007669"/>
    <property type="project" value="TreeGrafter"/>
</dbReference>
<dbReference type="InterPro" id="IPR036736">
    <property type="entry name" value="ACP-like_sf"/>
</dbReference>
<dbReference type="InterPro" id="IPR006162">
    <property type="entry name" value="Ppantetheine_attach_site"/>
</dbReference>
<gene>
    <name evidence="4" type="ORF">ETD85_37295</name>
</gene>
<evidence type="ECO:0000256" key="1">
    <source>
        <dbReference type="ARBA" id="ARBA00022450"/>
    </source>
</evidence>
<keyword evidence="2" id="KW-0597">Phosphoprotein</keyword>
<dbReference type="GO" id="GO:0043041">
    <property type="term" value="P:amino acid activation for nonribosomal peptide biosynthetic process"/>
    <property type="evidence" value="ECO:0007669"/>
    <property type="project" value="TreeGrafter"/>
</dbReference>
<dbReference type="PROSITE" id="PS00012">
    <property type="entry name" value="PHOSPHOPANTETHEINE"/>
    <property type="match status" value="1"/>
</dbReference>
<dbReference type="EMBL" id="VCKX01000153">
    <property type="protein sequence ID" value="TMR28018.1"/>
    <property type="molecule type" value="Genomic_DNA"/>
</dbReference>
<dbReference type="RefSeq" id="WP_138694538.1">
    <property type="nucleotide sequence ID" value="NZ_JBHSAZ010000076.1"/>
</dbReference>
<dbReference type="GO" id="GO:0031177">
    <property type="term" value="F:phosphopantetheine binding"/>
    <property type="evidence" value="ECO:0007669"/>
    <property type="project" value="InterPro"/>
</dbReference>
<feature type="domain" description="Carrier" evidence="3">
    <location>
        <begin position="98"/>
        <end position="173"/>
    </location>
</feature>
<evidence type="ECO:0000313" key="4">
    <source>
        <dbReference type="EMBL" id="TMR28018.1"/>
    </source>
</evidence>
<dbReference type="InterPro" id="IPR020806">
    <property type="entry name" value="PKS_PP-bd"/>
</dbReference>
<dbReference type="PANTHER" id="PTHR45527">
    <property type="entry name" value="NONRIBOSOMAL PEPTIDE SYNTHETASE"/>
    <property type="match status" value="1"/>
</dbReference>
<dbReference type="GO" id="GO:0044550">
    <property type="term" value="P:secondary metabolite biosynthetic process"/>
    <property type="evidence" value="ECO:0007669"/>
    <property type="project" value="TreeGrafter"/>
</dbReference>
<dbReference type="InterPro" id="IPR009081">
    <property type="entry name" value="PP-bd_ACP"/>
</dbReference>
<evidence type="ECO:0000313" key="5">
    <source>
        <dbReference type="Proteomes" id="UP000306628"/>
    </source>
</evidence>
<evidence type="ECO:0000256" key="2">
    <source>
        <dbReference type="ARBA" id="ARBA00022553"/>
    </source>
</evidence>
<keyword evidence="5" id="KW-1185">Reference proteome</keyword>
<dbReference type="Pfam" id="PF00550">
    <property type="entry name" value="PP-binding"/>
    <property type="match status" value="1"/>
</dbReference>
<keyword evidence="1" id="KW-0596">Phosphopantetheine</keyword>
<reference evidence="4 5" key="1">
    <citation type="submission" date="2019-05" db="EMBL/GenBank/DDBJ databases">
        <title>Draft genome sequence of Nonomuraea zeae DSM 100528.</title>
        <authorList>
            <person name="Saricaoglu S."/>
            <person name="Isik K."/>
        </authorList>
    </citation>
    <scope>NUCLEOTIDE SEQUENCE [LARGE SCALE GENOMIC DNA]</scope>
    <source>
        <strain evidence="4 5">DSM 100528</strain>
    </source>
</reference>
<organism evidence="4 5">
    <name type="scientific">Nonomuraea zeae</name>
    <dbReference type="NCBI Taxonomy" id="1642303"/>
    <lineage>
        <taxon>Bacteria</taxon>
        <taxon>Bacillati</taxon>
        <taxon>Actinomycetota</taxon>
        <taxon>Actinomycetes</taxon>
        <taxon>Streptosporangiales</taxon>
        <taxon>Streptosporangiaceae</taxon>
        <taxon>Nonomuraea</taxon>
    </lineage>
</organism>